<evidence type="ECO:0000313" key="1">
    <source>
        <dbReference type="EMBL" id="KKM19240.1"/>
    </source>
</evidence>
<dbReference type="EMBL" id="LAZR01014036">
    <property type="protein sequence ID" value="KKM19240.1"/>
    <property type="molecule type" value="Genomic_DNA"/>
</dbReference>
<comment type="caution">
    <text evidence="1">The sequence shown here is derived from an EMBL/GenBank/DDBJ whole genome shotgun (WGS) entry which is preliminary data.</text>
</comment>
<protein>
    <recommendedName>
        <fullName evidence="2">Ammonia monooxygenase</fullName>
    </recommendedName>
</protein>
<sequence>MSALGSKLRSLAGGKVAFMCPGCQQMHEVTVDGSRGWTFNGDGDKPTFSPSILVKGTVPITDAEHETIMAGGQVTPAPRVCHSLVTDGQIRFLSDCTHELADQTVDLPDLRVGA</sequence>
<dbReference type="InterPro" id="IPR045384">
    <property type="entry name" value="DUF6527"/>
</dbReference>
<organism evidence="1">
    <name type="scientific">marine sediment metagenome</name>
    <dbReference type="NCBI Taxonomy" id="412755"/>
    <lineage>
        <taxon>unclassified sequences</taxon>
        <taxon>metagenomes</taxon>
        <taxon>ecological metagenomes</taxon>
    </lineage>
</organism>
<evidence type="ECO:0008006" key="2">
    <source>
        <dbReference type="Google" id="ProtNLM"/>
    </source>
</evidence>
<name>A0A0F9KV74_9ZZZZ</name>
<dbReference type="Pfam" id="PF20137">
    <property type="entry name" value="BubE"/>
    <property type="match status" value="1"/>
</dbReference>
<proteinExistence type="predicted"/>
<accession>A0A0F9KV74</accession>
<reference evidence="1" key="1">
    <citation type="journal article" date="2015" name="Nature">
        <title>Complex archaea that bridge the gap between prokaryotes and eukaryotes.</title>
        <authorList>
            <person name="Spang A."/>
            <person name="Saw J.H."/>
            <person name="Jorgensen S.L."/>
            <person name="Zaremba-Niedzwiedzka K."/>
            <person name="Martijn J."/>
            <person name="Lind A.E."/>
            <person name="van Eijk R."/>
            <person name="Schleper C."/>
            <person name="Guy L."/>
            <person name="Ettema T.J."/>
        </authorList>
    </citation>
    <scope>NUCLEOTIDE SEQUENCE</scope>
</reference>
<gene>
    <name evidence="1" type="ORF">LCGC14_1657650</name>
</gene>
<dbReference type="AlphaFoldDB" id="A0A0F9KV74"/>